<accession>A0ABQ3LYK9</accession>
<protein>
    <submittedName>
        <fullName evidence="2">Uncharacterized protein</fullName>
    </submittedName>
</protein>
<proteinExistence type="predicted"/>
<gene>
    <name evidence="2" type="ORF">GCM10017790_59610</name>
</gene>
<evidence type="ECO:0000313" key="3">
    <source>
        <dbReference type="Proteomes" id="UP000635387"/>
    </source>
</evidence>
<evidence type="ECO:0000256" key="1">
    <source>
        <dbReference type="SAM" id="Coils"/>
    </source>
</evidence>
<reference evidence="3" key="1">
    <citation type="journal article" date="2019" name="Int. J. Syst. Evol. Microbiol.">
        <title>The Global Catalogue of Microorganisms (GCM) 10K type strain sequencing project: providing services to taxonomists for standard genome sequencing and annotation.</title>
        <authorList>
            <consortium name="The Broad Institute Genomics Platform"/>
            <consortium name="The Broad Institute Genome Sequencing Center for Infectious Disease"/>
            <person name="Wu L."/>
            <person name="Ma J."/>
        </authorList>
    </citation>
    <scope>NUCLEOTIDE SEQUENCE [LARGE SCALE GENOMIC DNA]</scope>
    <source>
        <strain evidence="3">CGMCC 4.7683</strain>
    </source>
</reference>
<feature type="coiled-coil region" evidence="1">
    <location>
        <begin position="74"/>
        <end position="101"/>
    </location>
</feature>
<evidence type="ECO:0000313" key="2">
    <source>
        <dbReference type="EMBL" id="GHH28567.1"/>
    </source>
</evidence>
<sequence length="253" mass="27954">MYGCVRNKAAYYLCQIRNNNRGRPDEYADHQKALYVREDAILDAVTKFFADRVFGQDRRAILAADLSGVDDRAAQDRQNERERLQRQLDDIAQRQKSLLAQAQQGEPDDPFTKALRGSYNELEGGKTEALASIAELDEADKAEPRPLDATDIDLLDALPHLALNLAQAPRTLLGTLFDITQLKVELNRGGDEATITIRLPADQLPEVAISAERITDAMPTQNVPAQRAADIRVDAVRAPGAIPTTTPRTKNPS</sequence>
<dbReference type="Proteomes" id="UP000635387">
    <property type="component" value="Unassembled WGS sequence"/>
</dbReference>
<keyword evidence="3" id="KW-1185">Reference proteome</keyword>
<name>A0ABQ3LYK9_9PSEU</name>
<dbReference type="EMBL" id="BNAY01000007">
    <property type="protein sequence ID" value="GHH28567.1"/>
    <property type="molecule type" value="Genomic_DNA"/>
</dbReference>
<comment type="caution">
    <text evidence="2">The sequence shown here is derived from an EMBL/GenBank/DDBJ whole genome shotgun (WGS) entry which is preliminary data.</text>
</comment>
<organism evidence="2 3">
    <name type="scientific">Amycolatopsis oliviviridis</name>
    <dbReference type="NCBI Taxonomy" id="1471590"/>
    <lineage>
        <taxon>Bacteria</taxon>
        <taxon>Bacillati</taxon>
        <taxon>Actinomycetota</taxon>
        <taxon>Actinomycetes</taxon>
        <taxon>Pseudonocardiales</taxon>
        <taxon>Pseudonocardiaceae</taxon>
        <taxon>Amycolatopsis</taxon>
    </lineage>
</organism>
<keyword evidence="1" id="KW-0175">Coiled coil</keyword>
<dbReference type="RefSeq" id="WP_229907999.1">
    <property type="nucleotide sequence ID" value="NZ_BNAY01000007.1"/>
</dbReference>